<organism evidence="1 2">
    <name type="scientific">Racocetra persica</name>
    <dbReference type="NCBI Taxonomy" id="160502"/>
    <lineage>
        <taxon>Eukaryota</taxon>
        <taxon>Fungi</taxon>
        <taxon>Fungi incertae sedis</taxon>
        <taxon>Mucoromycota</taxon>
        <taxon>Glomeromycotina</taxon>
        <taxon>Glomeromycetes</taxon>
        <taxon>Diversisporales</taxon>
        <taxon>Gigasporaceae</taxon>
        <taxon>Racocetra</taxon>
    </lineage>
</organism>
<keyword evidence="2" id="KW-1185">Reference proteome</keyword>
<gene>
    <name evidence="1" type="ORF">RPERSI_LOCUS26201</name>
</gene>
<feature type="non-terminal residue" evidence="1">
    <location>
        <position position="1"/>
    </location>
</feature>
<sequence length="101" mass="11586">ATNVDYLKTLNMNYNISESSSSTRPSTQTIIDIIADDVESVTAQKQEEHMDSSVKYDTTATQDKKEILSKYEDKVTNLNKEANSQEENEESEDHQPKKRKR</sequence>
<protein>
    <submittedName>
        <fullName evidence="1">4986_t:CDS:1</fullName>
    </submittedName>
</protein>
<accession>A0ACA9S5I9</accession>
<dbReference type="Proteomes" id="UP000789920">
    <property type="component" value="Unassembled WGS sequence"/>
</dbReference>
<proteinExistence type="predicted"/>
<evidence type="ECO:0000313" key="2">
    <source>
        <dbReference type="Proteomes" id="UP000789920"/>
    </source>
</evidence>
<comment type="caution">
    <text evidence="1">The sequence shown here is derived from an EMBL/GenBank/DDBJ whole genome shotgun (WGS) entry which is preliminary data.</text>
</comment>
<name>A0ACA9S5I9_9GLOM</name>
<reference evidence="1" key="1">
    <citation type="submission" date="2021-06" db="EMBL/GenBank/DDBJ databases">
        <authorList>
            <person name="Kallberg Y."/>
            <person name="Tangrot J."/>
            <person name="Rosling A."/>
        </authorList>
    </citation>
    <scope>NUCLEOTIDE SEQUENCE</scope>
    <source>
        <strain evidence="1">MA461A</strain>
    </source>
</reference>
<evidence type="ECO:0000313" key="1">
    <source>
        <dbReference type="EMBL" id="CAG8824258.1"/>
    </source>
</evidence>
<dbReference type="EMBL" id="CAJVQC010088680">
    <property type="protein sequence ID" value="CAG8824258.1"/>
    <property type="molecule type" value="Genomic_DNA"/>
</dbReference>
<feature type="non-terminal residue" evidence="1">
    <location>
        <position position="101"/>
    </location>
</feature>